<keyword evidence="6" id="KW-1185">Reference proteome</keyword>
<reference evidence="5 6" key="1">
    <citation type="submission" date="2020-12" db="EMBL/GenBank/DDBJ databases">
        <title>Sphingomonas sp.</title>
        <authorList>
            <person name="Kim M.K."/>
        </authorList>
    </citation>
    <scope>NUCLEOTIDE SEQUENCE [LARGE SCALE GENOMIC DNA]</scope>
    <source>
        <strain evidence="5 6">BT552</strain>
    </source>
</reference>
<organism evidence="5 6">
    <name type="scientific">Sphingomonas longa</name>
    <dbReference type="NCBI Taxonomy" id="2778730"/>
    <lineage>
        <taxon>Bacteria</taxon>
        <taxon>Pseudomonadati</taxon>
        <taxon>Pseudomonadota</taxon>
        <taxon>Alphaproteobacteria</taxon>
        <taxon>Sphingomonadales</taxon>
        <taxon>Sphingomonadaceae</taxon>
        <taxon>Sphingomonas</taxon>
    </lineage>
</organism>
<sequence>MASTGHVLCFGELLLRLSAPGRGHLFQEPRLDANFGGAEANVAVALARLGVPSAIVSAAPDDALGDAAVEAMRKHGVDMSRVRRAAGRLGLYFLTPGAGLRASAIVYDRENSLFAETPAYAYDWPTLLQGAGRLHLSGINPAIGPQMVEVALAAIAAANEAGVPVSFDGNFRASMWARWCDAPSPILARHIEGCDLMFGSHRDIALLLGRDFPGAGPERRRAAALAAFERFPRLRYIATTTRHVRNADHNTLSARIDTQDEAVETGEVEITGIVDRIGTGDAFAGGVLAGLPHGLEEAARTGLALAALKHATPGDQSLTTRRELATFHEGGLDVRR</sequence>
<accession>A0ABS2DC94</accession>
<keyword evidence="2" id="KW-0808">Transferase</keyword>
<feature type="domain" description="Carbohydrate kinase PfkB" evidence="4">
    <location>
        <begin position="6"/>
        <end position="317"/>
    </location>
</feature>
<dbReference type="Gene3D" id="3.40.1190.20">
    <property type="match status" value="1"/>
</dbReference>
<keyword evidence="3 5" id="KW-0418">Kinase</keyword>
<name>A0ABS2DC94_9SPHN</name>
<dbReference type="EMBL" id="JAFEMC010000006">
    <property type="protein sequence ID" value="MBM6578103.1"/>
    <property type="molecule type" value="Genomic_DNA"/>
</dbReference>
<dbReference type="PANTHER" id="PTHR43320:SF2">
    <property type="entry name" value="2-DEHYDRO-3-DEOXYGLUCONOKINASE_2-DEHYDRO-3-DEOXYGALACTONOKINASE"/>
    <property type="match status" value="1"/>
</dbReference>
<dbReference type="InterPro" id="IPR011611">
    <property type="entry name" value="PfkB_dom"/>
</dbReference>
<dbReference type="RefSeq" id="WP_204200198.1">
    <property type="nucleotide sequence ID" value="NZ_JAFEMC010000006.1"/>
</dbReference>
<proteinExistence type="inferred from homology"/>
<dbReference type="Proteomes" id="UP000763641">
    <property type="component" value="Unassembled WGS sequence"/>
</dbReference>
<dbReference type="SUPFAM" id="SSF53613">
    <property type="entry name" value="Ribokinase-like"/>
    <property type="match status" value="1"/>
</dbReference>
<evidence type="ECO:0000256" key="2">
    <source>
        <dbReference type="ARBA" id="ARBA00022679"/>
    </source>
</evidence>
<dbReference type="CDD" id="cd01166">
    <property type="entry name" value="KdgK"/>
    <property type="match status" value="1"/>
</dbReference>
<protein>
    <submittedName>
        <fullName evidence="5">Sugar kinase</fullName>
    </submittedName>
</protein>
<evidence type="ECO:0000313" key="5">
    <source>
        <dbReference type="EMBL" id="MBM6578103.1"/>
    </source>
</evidence>
<comment type="similarity">
    <text evidence="1">Belongs to the carbohydrate kinase PfkB family.</text>
</comment>
<dbReference type="PANTHER" id="PTHR43320">
    <property type="entry name" value="SUGAR KINASE"/>
    <property type="match status" value="1"/>
</dbReference>
<dbReference type="Pfam" id="PF00294">
    <property type="entry name" value="PfkB"/>
    <property type="match status" value="1"/>
</dbReference>
<evidence type="ECO:0000259" key="4">
    <source>
        <dbReference type="Pfam" id="PF00294"/>
    </source>
</evidence>
<evidence type="ECO:0000256" key="1">
    <source>
        <dbReference type="ARBA" id="ARBA00010688"/>
    </source>
</evidence>
<dbReference type="InterPro" id="IPR052700">
    <property type="entry name" value="Carb_kinase_PfkB-like"/>
</dbReference>
<dbReference type="GO" id="GO:0016301">
    <property type="term" value="F:kinase activity"/>
    <property type="evidence" value="ECO:0007669"/>
    <property type="project" value="UniProtKB-KW"/>
</dbReference>
<evidence type="ECO:0000313" key="6">
    <source>
        <dbReference type="Proteomes" id="UP000763641"/>
    </source>
</evidence>
<evidence type="ECO:0000256" key="3">
    <source>
        <dbReference type="ARBA" id="ARBA00022777"/>
    </source>
</evidence>
<gene>
    <name evidence="5" type="ORF">ILT43_17105</name>
</gene>
<dbReference type="InterPro" id="IPR029056">
    <property type="entry name" value="Ribokinase-like"/>
</dbReference>
<comment type="caution">
    <text evidence="5">The sequence shown here is derived from an EMBL/GenBank/DDBJ whole genome shotgun (WGS) entry which is preliminary data.</text>
</comment>